<evidence type="ECO:0000313" key="2">
    <source>
        <dbReference type="EMBL" id="RWA06291.1"/>
    </source>
</evidence>
<organism evidence="2 3">
    <name type="scientific">Xylaria grammica</name>
    <dbReference type="NCBI Taxonomy" id="363999"/>
    <lineage>
        <taxon>Eukaryota</taxon>
        <taxon>Fungi</taxon>
        <taxon>Dikarya</taxon>
        <taxon>Ascomycota</taxon>
        <taxon>Pezizomycotina</taxon>
        <taxon>Sordariomycetes</taxon>
        <taxon>Xylariomycetidae</taxon>
        <taxon>Xylariales</taxon>
        <taxon>Xylariaceae</taxon>
        <taxon>Xylaria</taxon>
    </lineage>
</organism>
<feature type="compositionally biased region" description="Basic and acidic residues" evidence="1">
    <location>
        <begin position="815"/>
        <end position="842"/>
    </location>
</feature>
<keyword evidence="3" id="KW-1185">Reference proteome</keyword>
<reference evidence="2 3" key="1">
    <citation type="submission" date="2018-12" db="EMBL/GenBank/DDBJ databases">
        <title>Draft genome sequence of Xylaria grammica IHI A82.</title>
        <authorList>
            <person name="Buettner E."/>
            <person name="Kellner H."/>
        </authorList>
    </citation>
    <scope>NUCLEOTIDE SEQUENCE [LARGE SCALE GENOMIC DNA]</scope>
    <source>
        <strain evidence="2 3">IHI A82</strain>
    </source>
</reference>
<dbReference type="AlphaFoldDB" id="A0A439CW90"/>
<dbReference type="STRING" id="363999.A0A439CW90"/>
<proteinExistence type="predicted"/>
<gene>
    <name evidence="2" type="ORF">EKO27_g8814</name>
</gene>
<name>A0A439CW90_9PEZI</name>
<feature type="region of interest" description="Disordered" evidence="1">
    <location>
        <begin position="811"/>
        <end position="842"/>
    </location>
</feature>
<dbReference type="EMBL" id="RYZI01000349">
    <property type="protein sequence ID" value="RWA06291.1"/>
    <property type="molecule type" value="Genomic_DNA"/>
</dbReference>
<accession>A0A439CW90</accession>
<dbReference type="Proteomes" id="UP000286045">
    <property type="component" value="Unassembled WGS sequence"/>
</dbReference>
<evidence type="ECO:0008006" key="4">
    <source>
        <dbReference type="Google" id="ProtNLM"/>
    </source>
</evidence>
<sequence>MRLATRELRDVRLKQLVPYPRASLLLLYSQGRASHVCRFAAVRASHVTRLFSISSFQPSVADYDLIHPDLSPFSNRSSEASSAPQLLTSSSLVQETKAFHKWSTLLSDPVRLAIESDFFRQGPAKEWHSRLLVDKFEHHGDLALWSCLLDYQMRINGPAGVAHVWKALWGRKALYKVDGSLGQMFWRVMLEGALISDDTYFLQGIWIYSEWMYDIHRVKWPQLYTTVIKHLLRTHQHQRVLQWHLLLAPNFYPGLGEFSDIIKEFAVDKELYRLDTLPSLYKISPDKRLYATLLPYLFDLGESELARKWRRLFVRHGEVPLAPVPVRPLLRFLNGYHPNDTLTNEERAVLKSTPEPVKDDQLDQLDLSREFMNRVHGQTFGISIKNYNDRLGAKWFASSWVGLDAAISTVSALGVEKIGPLSLQSIALRAKDSEELLNRISQLREHGISIVESNYLHIILYLARRNDNELLYDLLRSDLHPDVFDDLSLQTQLIDSGTPISDWRTLRLLLVARLLVFELSARSITNNVLRFSFERRNQDDVLQILEEMKSRNIPLDYEETSHIYKSLIEDYNYGQRILASRPANFYLSVFRQLKSMDVPVPLSHWKLIMLNMARQGQLEDLERISVELVDMYLRSPSFRPGFVPVHVWDLPEAMKGPLTGVENLLGVYIPQDLPGNHGRHPLRELFDGKALTVIIESAFIAHPGQGFRAEQGTRQRRRQRQTSQIANMIRMFCALRERGMWIRVRKVRFVVTNCLVNIYGRTTPPDTSQRLMRANNTVSLNEMKVLIDDAWPNLLPSLDGLATIIRKRPPGATLDTRKLPEPTEDKDEDVSGDRWEQHTDYI</sequence>
<evidence type="ECO:0000256" key="1">
    <source>
        <dbReference type="SAM" id="MobiDB-lite"/>
    </source>
</evidence>
<comment type="caution">
    <text evidence="2">The sequence shown here is derived from an EMBL/GenBank/DDBJ whole genome shotgun (WGS) entry which is preliminary data.</text>
</comment>
<evidence type="ECO:0000313" key="3">
    <source>
        <dbReference type="Proteomes" id="UP000286045"/>
    </source>
</evidence>
<protein>
    <recommendedName>
        <fullName evidence="4">Pentatricopeptide repeat domain-containing protein</fullName>
    </recommendedName>
</protein>